<keyword evidence="2" id="KW-0131">Cell cycle</keyword>
<dbReference type="SUPFAM" id="SSF47954">
    <property type="entry name" value="Cyclin-like"/>
    <property type="match status" value="1"/>
</dbReference>
<feature type="domain" description="Cyclin-like" evidence="4">
    <location>
        <begin position="111"/>
        <end position="200"/>
    </location>
</feature>
<organism evidence="5">
    <name type="scientific">Oryza glumipatula</name>
    <dbReference type="NCBI Taxonomy" id="40148"/>
    <lineage>
        <taxon>Eukaryota</taxon>
        <taxon>Viridiplantae</taxon>
        <taxon>Streptophyta</taxon>
        <taxon>Embryophyta</taxon>
        <taxon>Tracheophyta</taxon>
        <taxon>Spermatophyta</taxon>
        <taxon>Magnoliopsida</taxon>
        <taxon>Liliopsida</taxon>
        <taxon>Poales</taxon>
        <taxon>Poaceae</taxon>
        <taxon>BOP clade</taxon>
        <taxon>Oryzoideae</taxon>
        <taxon>Oryzeae</taxon>
        <taxon>Oryzinae</taxon>
        <taxon>Oryza</taxon>
    </lineage>
</organism>
<reference evidence="5" key="1">
    <citation type="submission" date="2015-04" db="UniProtKB">
        <authorList>
            <consortium name="EnsemblPlants"/>
        </authorList>
    </citation>
    <scope>IDENTIFICATION</scope>
</reference>
<reference evidence="5" key="2">
    <citation type="submission" date="2018-05" db="EMBL/GenBank/DDBJ databases">
        <title>OgluRS3 (Oryza glumaepatula Reference Sequence Version 3).</title>
        <authorList>
            <person name="Zhang J."/>
            <person name="Kudrna D."/>
            <person name="Lee S."/>
            <person name="Talag J."/>
            <person name="Welchert J."/>
            <person name="Wing R.A."/>
        </authorList>
    </citation>
    <scope>NUCLEOTIDE SEQUENCE [LARGE SCALE GENOMIC DNA]</scope>
</reference>
<dbReference type="Proteomes" id="UP000026961">
    <property type="component" value="Chromosome 11"/>
</dbReference>
<keyword evidence="3" id="KW-0195">Cyclin</keyword>
<proteinExistence type="inferred from homology"/>
<dbReference type="eggNOG" id="KOG0654">
    <property type="taxonomic scope" value="Eukaryota"/>
</dbReference>
<name>A0A0E0BHC9_9ORYZ</name>
<sequence>MAPLPKCANEVYQVVAEQYDFSVFVSVYQEASLYDFSIHAAAIVERAVRRQRRRPDDSSASCPQLCAPYDDDIDSNLRTMEKDAAQRPSPDYLDTVHGGQISAAARASLVPWMGRLTHRYELAIGTLHRAVSYVELFLSARALPRYTAHQLSLVGATAMYVAAKYEDQETVFKLDTKEIAGYSKFTSVQEVLAMESEMMAALGYRLGGLNTETFVDHFTQYSKGKEQLRVQRLTCHVATGHWRRATAVWAICHPWWWRRRSPSRGV</sequence>
<dbReference type="InterPro" id="IPR013763">
    <property type="entry name" value="Cyclin-like_dom"/>
</dbReference>
<keyword evidence="6" id="KW-1185">Reference proteome</keyword>
<evidence type="ECO:0000256" key="1">
    <source>
        <dbReference type="ARBA" id="ARBA00022618"/>
    </source>
</evidence>
<evidence type="ECO:0000256" key="2">
    <source>
        <dbReference type="ARBA" id="ARBA00023306"/>
    </source>
</evidence>
<dbReference type="HOGENOM" id="CLU_1047233_0_0_1"/>
<dbReference type="Gramene" id="OGLUM11G08300.1">
    <property type="protein sequence ID" value="OGLUM11G08300.1"/>
    <property type="gene ID" value="OGLUM11G08300"/>
</dbReference>
<evidence type="ECO:0000313" key="5">
    <source>
        <dbReference type="EnsemblPlants" id="OGLUM11G08300.1"/>
    </source>
</evidence>
<dbReference type="SMART" id="SM00385">
    <property type="entry name" value="CYCLIN"/>
    <property type="match status" value="1"/>
</dbReference>
<dbReference type="STRING" id="40148.A0A0E0BHC9"/>
<comment type="similarity">
    <text evidence="3">Belongs to the cyclin family.</text>
</comment>
<dbReference type="Gene3D" id="1.10.472.10">
    <property type="entry name" value="Cyclin-like"/>
    <property type="match status" value="2"/>
</dbReference>
<dbReference type="PANTHER" id="PTHR10177">
    <property type="entry name" value="CYCLINS"/>
    <property type="match status" value="1"/>
</dbReference>
<dbReference type="InterPro" id="IPR006671">
    <property type="entry name" value="Cyclin_N"/>
</dbReference>
<dbReference type="GO" id="GO:0051301">
    <property type="term" value="P:cell division"/>
    <property type="evidence" value="ECO:0007669"/>
    <property type="project" value="UniProtKB-KW"/>
</dbReference>
<keyword evidence="1" id="KW-0132">Cell division</keyword>
<protein>
    <recommendedName>
        <fullName evidence="4">Cyclin-like domain-containing protein</fullName>
    </recommendedName>
</protein>
<accession>A0A0E0BHC9</accession>
<evidence type="ECO:0000256" key="3">
    <source>
        <dbReference type="RuleBase" id="RU000383"/>
    </source>
</evidence>
<evidence type="ECO:0000313" key="6">
    <source>
        <dbReference type="Proteomes" id="UP000026961"/>
    </source>
</evidence>
<evidence type="ECO:0000259" key="4">
    <source>
        <dbReference type="SMART" id="SM00385"/>
    </source>
</evidence>
<dbReference type="InterPro" id="IPR039361">
    <property type="entry name" value="Cyclin"/>
</dbReference>
<dbReference type="AlphaFoldDB" id="A0A0E0BHC9"/>
<dbReference type="Pfam" id="PF00134">
    <property type="entry name" value="Cyclin_N"/>
    <property type="match status" value="1"/>
</dbReference>
<dbReference type="InterPro" id="IPR036915">
    <property type="entry name" value="Cyclin-like_sf"/>
</dbReference>
<dbReference type="EnsemblPlants" id="OGLUM11G08300.1">
    <property type="protein sequence ID" value="OGLUM11G08300.1"/>
    <property type="gene ID" value="OGLUM11G08300"/>
</dbReference>